<protein>
    <submittedName>
        <fullName evidence="2">DUF4142 domain-containing protein</fullName>
    </submittedName>
</protein>
<name>A0ABV6BN05_9FLAO</name>
<evidence type="ECO:0000313" key="3">
    <source>
        <dbReference type="Proteomes" id="UP001589734"/>
    </source>
</evidence>
<dbReference type="InterPro" id="IPR025419">
    <property type="entry name" value="DUF4142"/>
</dbReference>
<proteinExistence type="predicted"/>
<evidence type="ECO:0000259" key="1">
    <source>
        <dbReference type="Pfam" id="PF13628"/>
    </source>
</evidence>
<gene>
    <name evidence="2" type="ORF">ACFFLS_07225</name>
</gene>
<keyword evidence="3" id="KW-1185">Reference proteome</keyword>
<comment type="caution">
    <text evidence="2">The sequence shown here is derived from an EMBL/GenBank/DDBJ whole genome shotgun (WGS) entry which is preliminary data.</text>
</comment>
<reference evidence="2 3" key="1">
    <citation type="submission" date="2024-09" db="EMBL/GenBank/DDBJ databases">
        <authorList>
            <person name="Sun Q."/>
            <person name="Mori K."/>
        </authorList>
    </citation>
    <scope>NUCLEOTIDE SEQUENCE [LARGE SCALE GENOMIC DNA]</scope>
    <source>
        <strain evidence="2 3">CGMCC 1.12926</strain>
    </source>
</reference>
<sequence>MKAGPILKTAVCKVFFLFVILICTTSCRKNNQIESSLKNDVFFKNDKEEVEAFFFISTANVSKSIISKSQIAQQKSSDSTIQQLSKKIEIHENQLLGEISKMATSRLIVITEINATHKRYLYDLIDADRSNFNNEYLDSLTKSLCEQIELFETISKETDDKTILQLVLHYLPEHYQLLRETDSLRKQVKANI</sequence>
<feature type="domain" description="DUF4142" evidence="1">
    <location>
        <begin position="66"/>
        <end position="181"/>
    </location>
</feature>
<dbReference type="Proteomes" id="UP001589734">
    <property type="component" value="Unassembled WGS sequence"/>
</dbReference>
<evidence type="ECO:0000313" key="2">
    <source>
        <dbReference type="EMBL" id="MFC0076825.1"/>
    </source>
</evidence>
<accession>A0ABV6BN05</accession>
<dbReference type="Pfam" id="PF13628">
    <property type="entry name" value="DUF4142"/>
    <property type="match status" value="1"/>
</dbReference>
<dbReference type="RefSeq" id="WP_379685861.1">
    <property type="nucleotide sequence ID" value="NZ_JBHLYW010000007.1"/>
</dbReference>
<organism evidence="2 3">
    <name type="scientific">Flavobacterium procerum</name>
    <dbReference type="NCBI Taxonomy" id="1455569"/>
    <lineage>
        <taxon>Bacteria</taxon>
        <taxon>Pseudomonadati</taxon>
        <taxon>Bacteroidota</taxon>
        <taxon>Flavobacteriia</taxon>
        <taxon>Flavobacteriales</taxon>
        <taxon>Flavobacteriaceae</taxon>
        <taxon>Flavobacterium</taxon>
    </lineage>
</organism>
<dbReference type="EMBL" id="JBHLYW010000007">
    <property type="protein sequence ID" value="MFC0076825.1"/>
    <property type="molecule type" value="Genomic_DNA"/>
</dbReference>